<proteinExistence type="predicted"/>
<accession>A0A2S0WDZ4</accession>
<dbReference type="OrthoDB" id="9782855at2"/>
<sequence length="433" mass="45897">MISHLPDRVNAVEPTPPIPQDSLRLAAIDPRAWPGVATVPSGATVRVGARVAEARFASACSRAGIELDPARGAELIVEHDALFRRIAASGWVGLAEGYMAGEWAARDSATLVDALAKLLRADYRPRTPSLSAGAHEGIGEIPPQLAAHFSGDGMSDFAGHFATGVPTTERVVRKRRGAAHAVDLTEFAAPLDVAGGDLADAQRRSVELLLNACAAGRGTQLAEYPSTGGAVAIAAAQRGCVVDSWVRSDAAEAALRDRLGYAGVSGAVHIEREAPRRGGYDAVVSLERLETLGAEGKARYLGALGAALRPGGRIAVQTVTRTEACTVAAQDALQSLRAYIWPGLTLASPGEVERVVEKRTALRIVAQSRAPQHLEASLRLQRQAFDAHLRDAAADGFDAVYRRLWRWQLALREALARLGMVDLMQFTLVAGRG</sequence>
<dbReference type="Gene3D" id="3.40.50.150">
    <property type="entry name" value="Vaccinia Virus protein VP39"/>
    <property type="match status" value="1"/>
</dbReference>
<keyword evidence="1" id="KW-0489">Methyltransferase</keyword>
<dbReference type="InterPro" id="IPR029063">
    <property type="entry name" value="SAM-dependent_MTases_sf"/>
</dbReference>
<gene>
    <name evidence="1" type="ORF">C3E79_05435</name>
</gene>
<evidence type="ECO:0000313" key="1">
    <source>
        <dbReference type="EMBL" id="AWB83989.1"/>
    </source>
</evidence>
<dbReference type="SUPFAM" id="SSF53335">
    <property type="entry name" value="S-adenosyl-L-methionine-dependent methyltransferases"/>
    <property type="match status" value="1"/>
</dbReference>
<dbReference type="KEGG" id="clia:C3E79_05435"/>
<dbReference type="Pfam" id="PF02353">
    <property type="entry name" value="CMAS"/>
    <property type="match status" value="1"/>
</dbReference>
<dbReference type="GO" id="GO:0008168">
    <property type="term" value="F:methyltransferase activity"/>
    <property type="evidence" value="ECO:0007669"/>
    <property type="project" value="UniProtKB-KW"/>
</dbReference>
<keyword evidence="1" id="KW-0808">Transferase</keyword>
<dbReference type="Proteomes" id="UP000244754">
    <property type="component" value="Chromosome"/>
</dbReference>
<dbReference type="InterPro" id="IPR050723">
    <property type="entry name" value="CFA/CMAS"/>
</dbReference>
<dbReference type="GO" id="GO:0032259">
    <property type="term" value="P:methylation"/>
    <property type="evidence" value="ECO:0007669"/>
    <property type="project" value="UniProtKB-KW"/>
</dbReference>
<organism evidence="1 2">
    <name type="scientific">Corynebacterium liangguodongii</name>
    <dbReference type="NCBI Taxonomy" id="2079535"/>
    <lineage>
        <taxon>Bacteria</taxon>
        <taxon>Bacillati</taxon>
        <taxon>Actinomycetota</taxon>
        <taxon>Actinomycetes</taxon>
        <taxon>Mycobacteriales</taxon>
        <taxon>Corynebacteriaceae</taxon>
        <taxon>Corynebacterium</taxon>
    </lineage>
</organism>
<dbReference type="AlphaFoldDB" id="A0A2S0WDZ4"/>
<reference evidence="2" key="1">
    <citation type="submission" date="2018-01" db="EMBL/GenBank/DDBJ databases">
        <authorList>
            <person name="Li J."/>
        </authorList>
    </citation>
    <scope>NUCLEOTIDE SEQUENCE [LARGE SCALE GENOMIC DNA]</scope>
    <source>
        <strain evidence="2">2184</strain>
    </source>
</reference>
<protein>
    <submittedName>
        <fullName evidence="1">SAM-dependent methyltransferase</fullName>
    </submittedName>
</protein>
<evidence type="ECO:0000313" key="2">
    <source>
        <dbReference type="Proteomes" id="UP000244754"/>
    </source>
</evidence>
<dbReference type="EMBL" id="CP026948">
    <property type="protein sequence ID" value="AWB83989.1"/>
    <property type="molecule type" value="Genomic_DNA"/>
</dbReference>
<dbReference type="PANTHER" id="PTHR43667">
    <property type="entry name" value="CYCLOPROPANE-FATTY-ACYL-PHOSPHOLIPID SYNTHASE"/>
    <property type="match status" value="1"/>
</dbReference>
<name>A0A2S0WDZ4_9CORY</name>
<dbReference type="PANTHER" id="PTHR43667:SF2">
    <property type="entry name" value="FATTY ACID C-METHYL TRANSFERASE"/>
    <property type="match status" value="1"/>
</dbReference>
<keyword evidence="2" id="KW-1185">Reference proteome</keyword>